<protein>
    <recommendedName>
        <fullName evidence="4">Metal-dependent enzyme</fullName>
    </recommendedName>
</protein>
<dbReference type="Pfam" id="PF07136">
    <property type="entry name" value="DUF1385"/>
    <property type="match status" value="1"/>
</dbReference>
<feature type="transmembrane region" description="Helical" evidence="1">
    <location>
        <begin position="108"/>
        <end position="124"/>
    </location>
</feature>
<reference evidence="2 3" key="1">
    <citation type="journal article" date="2016" name="Nat. Commun.">
        <title>Thousands of microbial genomes shed light on interconnected biogeochemical processes in an aquifer system.</title>
        <authorList>
            <person name="Anantharaman K."/>
            <person name="Brown C.T."/>
            <person name="Hug L.A."/>
            <person name="Sharon I."/>
            <person name="Castelle C.J."/>
            <person name="Probst A.J."/>
            <person name="Thomas B.C."/>
            <person name="Singh A."/>
            <person name="Wilkins M.J."/>
            <person name="Karaoz U."/>
            <person name="Brodie E.L."/>
            <person name="Williams K.H."/>
            <person name="Hubbard S.S."/>
            <person name="Banfield J.F."/>
        </authorList>
    </citation>
    <scope>NUCLEOTIDE SEQUENCE [LARGE SCALE GENOMIC DNA]</scope>
</reference>
<evidence type="ECO:0000256" key="1">
    <source>
        <dbReference type="SAM" id="Phobius"/>
    </source>
</evidence>
<keyword evidence="1" id="KW-0472">Membrane</keyword>
<organism evidence="2 3">
    <name type="scientific">Candidatus Magasanikbacteria bacterium RIFCSPHIGHO2_01_FULL_50_8</name>
    <dbReference type="NCBI Taxonomy" id="1798674"/>
    <lineage>
        <taxon>Bacteria</taxon>
        <taxon>Candidatus Magasanikiibacteriota</taxon>
    </lineage>
</organism>
<keyword evidence="1" id="KW-0812">Transmembrane</keyword>
<feature type="transmembrane region" description="Helical" evidence="1">
    <location>
        <begin position="76"/>
        <end position="96"/>
    </location>
</feature>
<dbReference type="InterPro" id="IPR010787">
    <property type="entry name" value="DUF1385"/>
</dbReference>
<accession>A0A1F6LS32</accession>
<comment type="caution">
    <text evidence="2">The sequence shown here is derived from an EMBL/GenBank/DDBJ whole genome shotgun (WGS) entry which is preliminary data.</text>
</comment>
<sequence length="253" mass="28376">MQKIKIVGGMSTASRISILSDEFIATAHSDEDNKITCKVKRHPPLSRFLYKNENLPIPKLVRLILFSVDAMTKKGWALLGLYVFSEVLLDTFFPSIDSTAISAFLKQYWLLVYVSILVGVLTYINRQIATWHGAEHMAIAAYDRNGSTTTLAITHECPVHDECGGRLFIPLFVGIVIANVIANKFELNETITTLAVLECALWVDTLKGWDKIPGTSHASHFLQKWVTTRYPGEQEMRTAQRALQELVTAHLNS</sequence>
<dbReference type="EMBL" id="MFPV01000017">
    <property type="protein sequence ID" value="OGH62210.1"/>
    <property type="molecule type" value="Genomic_DNA"/>
</dbReference>
<dbReference type="AlphaFoldDB" id="A0A1F6LS32"/>
<gene>
    <name evidence="2" type="ORF">A2848_00585</name>
</gene>
<evidence type="ECO:0000313" key="3">
    <source>
        <dbReference type="Proteomes" id="UP000176329"/>
    </source>
</evidence>
<evidence type="ECO:0000313" key="2">
    <source>
        <dbReference type="EMBL" id="OGH62210.1"/>
    </source>
</evidence>
<evidence type="ECO:0008006" key="4">
    <source>
        <dbReference type="Google" id="ProtNLM"/>
    </source>
</evidence>
<keyword evidence="1" id="KW-1133">Transmembrane helix</keyword>
<dbReference type="Proteomes" id="UP000176329">
    <property type="component" value="Unassembled WGS sequence"/>
</dbReference>
<name>A0A1F6LS32_9BACT</name>
<proteinExistence type="predicted"/>